<evidence type="ECO:0000313" key="1">
    <source>
        <dbReference type="EMBL" id="KAG8464514.1"/>
    </source>
</evidence>
<reference evidence="1" key="1">
    <citation type="submission" date="2021-05" db="EMBL/GenBank/DDBJ databases">
        <title>The genome of the haptophyte Pavlova lutheri (Diacronema luteri, Pavlovales) - a model for lipid biosynthesis in eukaryotic algae.</title>
        <authorList>
            <person name="Hulatt C.J."/>
            <person name="Posewitz M.C."/>
        </authorList>
    </citation>
    <scope>NUCLEOTIDE SEQUENCE</scope>
    <source>
        <strain evidence="1">NIVA-4/92</strain>
    </source>
</reference>
<keyword evidence="2" id="KW-1185">Reference proteome</keyword>
<dbReference type="Proteomes" id="UP000751190">
    <property type="component" value="Unassembled WGS sequence"/>
</dbReference>
<proteinExistence type="predicted"/>
<organism evidence="1 2">
    <name type="scientific">Diacronema lutheri</name>
    <name type="common">Unicellular marine alga</name>
    <name type="synonym">Monochrysis lutheri</name>
    <dbReference type="NCBI Taxonomy" id="2081491"/>
    <lineage>
        <taxon>Eukaryota</taxon>
        <taxon>Haptista</taxon>
        <taxon>Haptophyta</taxon>
        <taxon>Pavlovophyceae</taxon>
        <taxon>Pavlovales</taxon>
        <taxon>Pavlovaceae</taxon>
        <taxon>Diacronema</taxon>
    </lineage>
</organism>
<accession>A0A8J6C9F4</accession>
<gene>
    <name evidence="1" type="ORF">KFE25_009882</name>
</gene>
<comment type="caution">
    <text evidence="1">The sequence shown here is derived from an EMBL/GenBank/DDBJ whole genome shotgun (WGS) entry which is preliminary data.</text>
</comment>
<dbReference type="EMBL" id="JAGTXO010000012">
    <property type="protein sequence ID" value="KAG8464514.1"/>
    <property type="molecule type" value="Genomic_DNA"/>
</dbReference>
<protein>
    <submittedName>
        <fullName evidence="1">Uncharacterized protein</fullName>
    </submittedName>
</protein>
<name>A0A8J6C9F4_DIALT</name>
<evidence type="ECO:0000313" key="2">
    <source>
        <dbReference type="Proteomes" id="UP000751190"/>
    </source>
</evidence>
<dbReference type="AlphaFoldDB" id="A0A8J6C9F4"/>
<sequence length="149" mass="16282">MPDADAARDAILAEARERTAAMSAQEKRQLITHLRDNWAEDPAAASAFLSVDTTAATTLLVALLELGLLSEEAVQQVAREDAEIQQSSAAVVTQQRADDGYTQYQLELLRQVAGLTTEMMQGLSPFQQQQLLTLQHMTRTSGVLDRAGR</sequence>